<accession>A0A0L8AL69</accession>
<comment type="similarity">
    <text evidence="3 10 13">Belongs to the IPP transferase family.</text>
</comment>
<dbReference type="GO" id="GO:0005524">
    <property type="term" value="F:ATP binding"/>
    <property type="evidence" value="ECO:0007669"/>
    <property type="project" value="UniProtKB-UniRule"/>
</dbReference>
<name>A0A0L8AL69_9BACT</name>
<dbReference type="Gene3D" id="1.10.20.140">
    <property type="match status" value="1"/>
</dbReference>
<dbReference type="InterPro" id="IPR027417">
    <property type="entry name" value="P-loop_NTPase"/>
</dbReference>
<dbReference type="NCBIfam" id="TIGR00174">
    <property type="entry name" value="miaA"/>
    <property type="match status" value="1"/>
</dbReference>
<dbReference type="PANTHER" id="PTHR11088">
    <property type="entry name" value="TRNA DIMETHYLALLYLTRANSFERASE"/>
    <property type="match status" value="1"/>
</dbReference>
<evidence type="ECO:0000256" key="5">
    <source>
        <dbReference type="ARBA" id="ARBA00022694"/>
    </source>
</evidence>
<feature type="region of interest" description="Interaction with substrate tRNA" evidence="10">
    <location>
        <begin position="168"/>
        <end position="172"/>
    </location>
</feature>
<comment type="subunit">
    <text evidence="10">Monomer.</text>
</comment>
<dbReference type="Pfam" id="PF01715">
    <property type="entry name" value="IPPT"/>
    <property type="match status" value="1"/>
</dbReference>
<evidence type="ECO:0000256" key="7">
    <source>
        <dbReference type="ARBA" id="ARBA00022840"/>
    </source>
</evidence>
<dbReference type="GO" id="GO:0052381">
    <property type="term" value="F:tRNA dimethylallyltransferase activity"/>
    <property type="evidence" value="ECO:0007669"/>
    <property type="project" value="UniProtKB-UniRule"/>
</dbReference>
<keyword evidence="8 10" id="KW-0460">Magnesium</keyword>
<comment type="caution">
    <text evidence="10">Lacks conserved residue(s) required for the propagation of feature annotation.</text>
</comment>
<evidence type="ECO:0000256" key="9">
    <source>
        <dbReference type="ARBA" id="ARBA00049563"/>
    </source>
</evidence>
<dbReference type="InterPro" id="IPR039657">
    <property type="entry name" value="Dimethylallyltransferase"/>
</dbReference>
<dbReference type="PATRIC" id="fig|1566026.4.peg.3247"/>
<feature type="binding site" evidence="10">
    <location>
        <begin position="21"/>
        <end position="26"/>
    </location>
    <ligand>
        <name>substrate</name>
    </ligand>
</feature>
<comment type="cofactor">
    <cofactor evidence="1 10">
        <name>Mg(2+)</name>
        <dbReference type="ChEBI" id="CHEBI:18420"/>
    </cofactor>
</comment>
<comment type="function">
    <text evidence="2 10 12">Catalyzes the transfer of a dimethylallyl group onto the adenine at position 37 in tRNAs that read codons beginning with uridine, leading to the formation of N6-(dimethylallyl)adenosine (i(6)A).</text>
</comment>
<keyword evidence="7 10" id="KW-0067">ATP-binding</keyword>
<evidence type="ECO:0000256" key="11">
    <source>
        <dbReference type="RuleBase" id="RU003783"/>
    </source>
</evidence>
<dbReference type="OrthoDB" id="9776390at2"/>
<evidence type="ECO:0000256" key="6">
    <source>
        <dbReference type="ARBA" id="ARBA00022741"/>
    </source>
</evidence>
<dbReference type="Gene3D" id="3.40.50.300">
    <property type="entry name" value="P-loop containing nucleotide triphosphate hydrolases"/>
    <property type="match status" value="1"/>
</dbReference>
<evidence type="ECO:0000256" key="8">
    <source>
        <dbReference type="ARBA" id="ARBA00022842"/>
    </source>
</evidence>
<feature type="binding site" evidence="10">
    <location>
        <begin position="19"/>
        <end position="26"/>
    </location>
    <ligand>
        <name>ATP</name>
        <dbReference type="ChEBI" id="CHEBI:30616"/>
    </ligand>
</feature>
<keyword evidence="6 10" id="KW-0547">Nucleotide-binding</keyword>
<keyword evidence="5 10" id="KW-0819">tRNA processing</keyword>
<evidence type="ECO:0000256" key="12">
    <source>
        <dbReference type="RuleBase" id="RU003784"/>
    </source>
</evidence>
<keyword evidence="4 10" id="KW-0808">Transferase</keyword>
<keyword evidence="15" id="KW-1185">Reference proteome</keyword>
<dbReference type="EMBL" id="JSVA01000008">
    <property type="protein sequence ID" value="KOF03094.1"/>
    <property type="molecule type" value="Genomic_DNA"/>
</dbReference>
<sequence>MTIQIGGVIKFNFLICVVGPTAVGKTAQSIILAKNLESEIVSADSRQFYRELEIGTAKPSAEELSTVKHHLINSLSIHDHYDVRKFENDALKILDDIFSTIKTAVMVGGSGLFVDAVCYGLDDLPQVPSELRDELTHELNTNGLQSLVNELMESDPEYCKHADLKNPQRVIRALEVVRSTGKPFSSFRTGKKVDRPFHVIMVGLEMEREKLYERIDLRMDQMIENGLFEEAEKFYTERNLNALQTVGYKEIFGYLAGEYDKEEAIRLLKRNSRRYAKRQMTWFKKNEQVKWFEATDNEGVLKYVLSEIESKSLESEK</sequence>
<reference evidence="15" key="1">
    <citation type="submission" date="2014-11" db="EMBL/GenBank/DDBJ databases">
        <title>Genome sequencing of Roseivirga sp. D-25.</title>
        <authorList>
            <person name="Selvaratnam C."/>
            <person name="Thevarajoo S."/>
            <person name="Goh K.M."/>
            <person name="Eee R."/>
            <person name="Chan K.-G."/>
            <person name="Chong C.S."/>
        </authorList>
    </citation>
    <scope>NUCLEOTIDE SEQUENCE [LARGE SCALE GENOMIC DNA]</scope>
    <source>
        <strain evidence="15">D-25</strain>
    </source>
</reference>
<feature type="region of interest" description="Interaction with substrate tRNA" evidence="10">
    <location>
        <begin position="44"/>
        <end position="47"/>
    </location>
</feature>
<dbReference type="Proteomes" id="UP000036908">
    <property type="component" value="Unassembled WGS sequence"/>
</dbReference>
<feature type="site" description="Interaction with substrate tRNA" evidence="10">
    <location>
        <position position="132"/>
    </location>
</feature>
<dbReference type="InterPro" id="IPR018022">
    <property type="entry name" value="IPT"/>
</dbReference>
<gene>
    <name evidence="10" type="primary">miaA</name>
    <name evidence="14" type="ORF">OB69_07095</name>
</gene>
<evidence type="ECO:0000256" key="2">
    <source>
        <dbReference type="ARBA" id="ARBA00003213"/>
    </source>
</evidence>
<dbReference type="GO" id="GO:0006400">
    <property type="term" value="P:tRNA modification"/>
    <property type="evidence" value="ECO:0007669"/>
    <property type="project" value="TreeGrafter"/>
</dbReference>
<evidence type="ECO:0000313" key="14">
    <source>
        <dbReference type="EMBL" id="KOF03094.1"/>
    </source>
</evidence>
<evidence type="ECO:0000256" key="10">
    <source>
        <dbReference type="HAMAP-Rule" id="MF_00185"/>
    </source>
</evidence>
<dbReference type="PANTHER" id="PTHR11088:SF60">
    <property type="entry name" value="TRNA DIMETHYLALLYLTRANSFERASE"/>
    <property type="match status" value="1"/>
</dbReference>
<organism evidence="14 15">
    <name type="scientific">Roseivirga seohaensis subsp. aquiponti</name>
    <dbReference type="NCBI Taxonomy" id="1566026"/>
    <lineage>
        <taxon>Bacteria</taxon>
        <taxon>Pseudomonadati</taxon>
        <taxon>Bacteroidota</taxon>
        <taxon>Cytophagia</taxon>
        <taxon>Cytophagales</taxon>
        <taxon>Roseivirgaceae</taxon>
        <taxon>Roseivirga</taxon>
    </lineage>
</organism>
<evidence type="ECO:0000256" key="1">
    <source>
        <dbReference type="ARBA" id="ARBA00001946"/>
    </source>
</evidence>
<evidence type="ECO:0000256" key="3">
    <source>
        <dbReference type="ARBA" id="ARBA00005842"/>
    </source>
</evidence>
<protein>
    <recommendedName>
        <fullName evidence="10">tRNA dimethylallyltransferase</fullName>
        <ecNumber evidence="10">2.5.1.75</ecNumber>
    </recommendedName>
    <alternativeName>
        <fullName evidence="10">Dimethylallyl diphosphate:tRNA dimethylallyltransferase</fullName>
        <shortName evidence="10">DMAPP:tRNA dimethylallyltransferase</shortName>
        <shortName evidence="10">DMATase</shortName>
    </alternativeName>
    <alternativeName>
        <fullName evidence="10">Isopentenyl-diphosphate:tRNA isopentenyltransferase</fullName>
        <shortName evidence="10">IPP transferase</shortName>
        <shortName evidence="10">IPPT</shortName>
        <shortName evidence="10">IPTase</shortName>
    </alternativeName>
</protein>
<feature type="site" description="Interaction with substrate tRNA" evidence="10">
    <location>
        <position position="110"/>
    </location>
</feature>
<proteinExistence type="inferred from homology"/>
<dbReference type="AlphaFoldDB" id="A0A0L8AL69"/>
<comment type="catalytic activity">
    <reaction evidence="9 10 11">
        <text>adenosine(37) in tRNA + dimethylallyl diphosphate = N(6)-dimethylallyladenosine(37) in tRNA + diphosphate</text>
        <dbReference type="Rhea" id="RHEA:26482"/>
        <dbReference type="Rhea" id="RHEA-COMP:10162"/>
        <dbReference type="Rhea" id="RHEA-COMP:10375"/>
        <dbReference type="ChEBI" id="CHEBI:33019"/>
        <dbReference type="ChEBI" id="CHEBI:57623"/>
        <dbReference type="ChEBI" id="CHEBI:74411"/>
        <dbReference type="ChEBI" id="CHEBI:74415"/>
        <dbReference type="EC" id="2.5.1.75"/>
    </reaction>
</comment>
<dbReference type="HAMAP" id="MF_00185">
    <property type="entry name" value="IPP_trans"/>
    <property type="match status" value="1"/>
</dbReference>
<evidence type="ECO:0000313" key="15">
    <source>
        <dbReference type="Proteomes" id="UP000036908"/>
    </source>
</evidence>
<comment type="caution">
    <text evidence="14">The sequence shown here is derived from an EMBL/GenBank/DDBJ whole genome shotgun (WGS) entry which is preliminary data.</text>
</comment>
<evidence type="ECO:0000256" key="4">
    <source>
        <dbReference type="ARBA" id="ARBA00022679"/>
    </source>
</evidence>
<dbReference type="RefSeq" id="WP_053223011.1">
    <property type="nucleotide sequence ID" value="NZ_JSVA01000008.1"/>
</dbReference>
<dbReference type="EC" id="2.5.1.75" evidence="10"/>
<dbReference type="SUPFAM" id="SSF52540">
    <property type="entry name" value="P-loop containing nucleoside triphosphate hydrolases"/>
    <property type="match status" value="2"/>
</dbReference>
<evidence type="ECO:0000256" key="13">
    <source>
        <dbReference type="RuleBase" id="RU003785"/>
    </source>
</evidence>